<dbReference type="Proteomes" id="UP000679335">
    <property type="component" value="Chromosome"/>
</dbReference>
<evidence type="ECO:0000256" key="1">
    <source>
        <dbReference type="SAM" id="MobiDB-lite"/>
    </source>
</evidence>
<evidence type="ECO:0008006" key="5">
    <source>
        <dbReference type="Google" id="ProtNLM"/>
    </source>
</evidence>
<name>A0ABX8GM83_9CELL</name>
<reference evidence="3 4" key="1">
    <citation type="submission" date="2021-05" db="EMBL/GenBank/DDBJ databases">
        <title>Novel species in genus Cellulomonas.</title>
        <authorList>
            <person name="Zhang G."/>
        </authorList>
    </citation>
    <scope>NUCLEOTIDE SEQUENCE [LARGE SCALE GENOMIC DNA]</scope>
    <source>
        <strain evidence="4">zg-ZUI157</strain>
    </source>
</reference>
<keyword evidence="4" id="KW-1185">Reference proteome</keyword>
<protein>
    <recommendedName>
        <fullName evidence="5">Phage holin family protein</fullName>
    </recommendedName>
</protein>
<evidence type="ECO:0000313" key="4">
    <source>
        <dbReference type="Proteomes" id="UP000679335"/>
    </source>
</evidence>
<keyword evidence="2" id="KW-0812">Transmembrane</keyword>
<feature type="transmembrane region" description="Helical" evidence="2">
    <location>
        <begin position="59"/>
        <end position="78"/>
    </location>
</feature>
<feature type="compositionally biased region" description="Basic and acidic residues" evidence="1">
    <location>
        <begin position="85"/>
        <end position="101"/>
    </location>
</feature>
<dbReference type="EMBL" id="CP076023">
    <property type="protein sequence ID" value="QWC17244.1"/>
    <property type="molecule type" value="Genomic_DNA"/>
</dbReference>
<sequence length="101" mass="10282">MGRHDGAATAPRPPWYVRAARAALRWLGRVVVGALAGGMVLGATLWAGTSWESARALGAAAAVLTVVATALAATLPLVPGPPTTTRDDGAGTRRDPSPDDR</sequence>
<organism evidence="3 4">
    <name type="scientific">Cellulomonas dongxiuzhuiae</name>
    <dbReference type="NCBI Taxonomy" id="2819979"/>
    <lineage>
        <taxon>Bacteria</taxon>
        <taxon>Bacillati</taxon>
        <taxon>Actinomycetota</taxon>
        <taxon>Actinomycetes</taxon>
        <taxon>Micrococcales</taxon>
        <taxon>Cellulomonadaceae</taxon>
        <taxon>Cellulomonas</taxon>
    </lineage>
</organism>
<keyword evidence="2" id="KW-1133">Transmembrane helix</keyword>
<accession>A0ABX8GM83</accession>
<proteinExistence type="predicted"/>
<evidence type="ECO:0000313" key="3">
    <source>
        <dbReference type="EMBL" id="QWC17244.1"/>
    </source>
</evidence>
<feature type="transmembrane region" description="Helical" evidence="2">
    <location>
        <begin position="26"/>
        <end position="47"/>
    </location>
</feature>
<feature type="region of interest" description="Disordered" evidence="1">
    <location>
        <begin position="76"/>
        <end position="101"/>
    </location>
</feature>
<evidence type="ECO:0000256" key="2">
    <source>
        <dbReference type="SAM" id="Phobius"/>
    </source>
</evidence>
<gene>
    <name evidence="3" type="ORF">KKR89_06565</name>
</gene>
<dbReference type="RefSeq" id="WP_208197518.1">
    <property type="nucleotide sequence ID" value="NZ_CP076023.1"/>
</dbReference>
<keyword evidence="2" id="KW-0472">Membrane</keyword>